<dbReference type="GO" id="GO:0046872">
    <property type="term" value="F:metal ion binding"/>
    <property type="evidence" value="ECO:0007669"/>
    <property type="project" value="UniProtKB-KW"/>
</dbReference>
<gene>
    <name evidence="4" type="ORF">E1757_30960</name>
</gene>
<dbReference type="InterPro" id="IPR034593">
    <property type="entry name" value="DgoD-like"/>
</dbReference>
<evidence type="ECO:0000313" key="4">
    <source>
        <dbReference type="EMBL" id="TDF91977.1"/>
    </source>
</evidence>
<dbReference type="Proteomes" id="UP000295636">
    <property type="component" value="Unassembled WGS sequence"/>
</dbReference>
<dbReference type="InterPro" id="IPR018110">
    <property type="entry name" value="Mandel_Rmase/mucon_lact_enz_CS"/>
</dbReference>
<dbReference type="PANTHER" id="PTHR48080:SF2">
    <property type="entry name" value="D-GALACTONATE DEHYDRATASE"/>
    <property type="match status" value="1"/>
</dbReference>
<comment type="caution">
    <text evidence="4">The sequence shown here is derived from an EMBL/GenBank/DDBJ whole genome shotgun (WGS) entry which is preliminary data.</text>
</comment>
<evidence type="ECO:0000259" key="3">
    <source>
        <dbReference type="SMART" id="SM00922"/>
    </source>
</evidence>
<accession>A0A4R5KCW3</accession>
<dbReference type="Pfam" id="PF02746">
    <property type="entry name" value="MR_MLE_N"/>
    <property type="match status" value="1"/>
</dbReference>
<dbReference type="Gene3D" id="3.30.390.10">
    <property type="entry name" value="Enolase-like, N-terminal domain"/>
    <property type="match status" value="1"/>
</dbReference>
<keyword evidence="5" id="KW-1185">Reference proteome</keyword>
<dbReference type="CDD" id="cd03316">
    <property type="entry name" value="MR_like"/>
    <property type="match status" value="1"/>
</dbReference>
<dbReference type="InterPro" id="IPR029017">
    <property type="entry name" value="Enolase-like_N"/>
</dbReference>
<dbReference type="AlphaFoldDB" id="A0A4R5KCW3"/>
<evidence type="ECO:0000256" key="1">
    <source>
        <dbReference type="ARBA" id="ARBA00022723"/>
    </source>
</evidence>
<dbReference type="SMART" id="SM00922">
    <property type="entry name" value="MR_MLE"/>
    <property type="match status" value="1"/>
</dbReference>
<keyword evidence="1" id="KW-0479">Metal-binding</keyword>
<dbReference type="InterPro" id="IPR013342">
    <property type="entry name" value="Mandelate_racemase_C"/>
</dbReference>
<dbReference type="InterPro" id="IPR036849">
    <property type="entry name" value="Enolase-like_C_sf"/>
</dbReference>
<dbReference type="Pfam" id="PF13378">
    <property type="entry name" value="MR_MLE_C"/>
    <property type="match status" value="1"/>
</dbReference>
<dbReference type="PROSITE" id="PS00908">
    <property type="entry name" value="MR_MLE_1"/>
    <property type="match status" value="1"/>
</dbReference>
<dbReference type="OrthoDB" id="9775391at2"/>
<dbReference type="InterPro" id="IPR029065">
    <property type="entry name" value="Enolase_C-like"/>
</dbReference>
<reference evidence="4 5" key="1">
    <citation type="submission" date="2019-03" db="EMBL/GenBank/DDBJ databases">
        <title>This is whole genome sequence of Paenibacillus sp MS74 strain.</title>
        <authorList>
            <person name="Trinh H.N."/>
        </authorList>
    </citation>
    <scope>NUCLEOTIDE SEQUENCE [LARGE SCALE GENOMIC DNA]</scope>
    <source>
        <strain evidence="4 5">MS74</strain>
    </source>
</reference>
<dbReference type="EMBL" id="SMRT01000023">
    <property type="protein sequence ID" value="TDF91977.1"/>
    <property type="molecule type" value="Genomic_DNA"/>
</dbReference>
<dbReference type="Gene3D" id="3.20.20.120">
    <property type="entry name" value="Enolase-like C-terminal domain"/>
    <property type="match status" value="1"/>
</dbReference>
<dbReference type="SUPFAM" id="SSF51604">
    <property type="entry name" value="Enolase C-terminal domain-like"/>
    <property type="match status" value="1"/>
</dbReference>
<name>A0A4R5KCW3_9BACL</name>
<keyword evidence="2" id="KW-0456">Lyase</keyword>
<dbReference type="GO" id="GO:0016829">
    <property type="term" value="F:lyase activity"/>
    <property type="evidence" value="ECO:0007669"/>
    <property type="project" value="UniProtKB-KW"/>
</dbReference>
<organism evidence="4 5">
    <name type="scientific">Paenibacillus piri</name>
    <dbReference type="NCBI Taxonomy" id="2547395"/>
    <lineage>
        <taxon>Bacteria</taxon>
        <taxon>Bacillati</taxon>
        <taxon>Bacillota</taxon>
        <taxon>Bacilli</taxon>
        <taxon>Bacillales</taxon>
        <taxon>Paenibacillaceae</taxon>
        <taxon>Paenibacillus</taxon>
    </lineage>
</organism>
<evidence type="ECO:0000313" key="5">
    <source>
        <dbReference type="Proteomes" id="UP000295636"/>
    </source>
</evidence>
<dbReference type="PANTHER" id="PTHR48080">
    <property type="entry name" value="D-GALACTONATE DEHYDRATASE-RELATED"/>
    <property type="match status" value="1"/>
</dbReference>
<dbReference type="SFLD" id="SFLDS00001">
    <property type="entry name" value="Enolase"/>
    <property type="match status" value="1"/>
</dbReference>
<proteinExistence type="predicted"/>
<protein>
    <submittedName>
        <fullName evidence="4">Mandelate racemase/muconate lactonizing enzyme family protein</fullName>
    </submittedName>
</protein>
<feature type="domain" description="Mandelate racemase/muconate lactonizing enzyme C-terminal" evidence="3">
    <location>
        <begin position="137"/>
        <end position="243"/>
    </location>
</feature>
<dbReference type="RefSeq" id="WP_133235590.1">
    <property type="nucleotide sequence ID" value="NZ_SMRT01000023.1"/>
</dbReference>
<dbReference type="InterPro" id="IPR013341">
    <property type="entry name" value="Mandelate_racemase_N_dom"/>
</dbReference>
<sequence length="384" mass="42563">MAMKIKDVQVYRVQPPGDTWIWVAIRTENGLTGWGEISNSGNDEAAAEIVSHAALSLAGWDPRRLMELTAPVGEWHFPSRLADRIAITAWSGIDQALWDLTAQAFGLPLYHLLGAFGRDDIPLYANLNRGLRSNRAPEALAERGRSALDSGFQTVKCTPFDELTPHRYEADLKPAIARLEALADAVPWSRIAIDCHQRFNRSSLAQFMDYLQDKRVTPYWIEDVFPLADRIGLDLFRAGYPHIRWVAGETALSVTELLKRLRDGGLDVVMPDVKHIGGVSAVKTLIPATEAQGVWVTLHNPSGPISTAFSAHLSVLCRLAVPLEFPWGVSAVRHEATYPAEPVREGRYHLSPERAGIGLRPAEPFLAQYGKLWTSGSWSEHVPI</sequence>
<evidence type="ECO:0000256" key="2">
    <source>
        <dbReference type="ARBA" id="ARBA00023239"/>
    </source>
</evidence>
<dbReference type="SUPFAM" id="SSF54826">
    <property type="entry name" value="Enolase N-terminal domain-like"/>
    <property type="match status" value="1"/>
</dbReference>
<dbReference type="GO" id="GO:0009063">
    <property type="term" value="P:amino acid catabolic process"/>
    <property type="evidence" value="ECO:0007669"/>
    <property type="project" value="InterPro"/>
</dbReference>